<feature type="region of interest" description="Disordered" evidence="1">
    <location>
        <begin position="37"/>
        <end position="89"/>
    </location>
</feature>
<feature type="region of interest" description="Disordered" evidence="1">
    <location>
        <begin position="1"/>
        <end position="25"/>
    </location>
</feature>
<protein>
    <submittedName>
        <fullName evidence="2">Uncharacterized protein</fullName>
    </submittedName>
</protein>
<proteinExistence type="predicted"/>
<gene>
    <name evidence="2" type="ORF">CBOVIS_LOCUS4590</name>
</gene>
<dbReference type="AlphaFoldDB" id="A0A8S1ENZ4"/>
<organism evidence="2 3">
    <name type="scientific">Caenorhabditis bovis</name>
    <dbReference type="NCBI Taxonomy" id="2654633"/>
    <lineage>
        <taxon>Eukaryota</taxon>
        <taxon>Metazoa</taxon>
        <taxon>Ecdysozoa</taxon>
        <taxon>Nematoda</taxon>
        <taxon>Chromadorea</taxon>
        <taxon>Rhabditida</taxon>
        <taxon>Rhabditina</taxon>
        <taxon>Rhabditomorpha</taxon>
        <taxon>Rhabditoidea</taxon>
        <taxon>Rhabditidae</taxon>
        <taxon>Peloderinae</taxon>
        <taxon>Caenorhabditis</taxon>
    </lineage>
</organism>
<evidence type="ECO:0000313" key="3">
    <source>
        <dbReference type="Proteomes" id="UP000494206"/>
    </source>
</evidence>
<evidence type="ECO:0000256" key="1">
    <source>
        <dbReference type="SAM" id="MobiDB-lite"/>
    </source>
</evidence>
<feature type="compositionally biased region" description="Polar residues" evidence="1">
    <location>
        <begin position="1"/>
        <end position="12"/>
    </location>
</feature>
<dbReference type="EMBL" id="CADEPM010000003">
    <property type="protein sequence ID" value="CAB3401908.1"/>
    <property type="molecule type" value="Genomic_DNA"/>
</dbReference>
<comment type="caution">
    <text evidence="2">The sequence shown here is derived from an EMBL/GenBank/DDBJ whole genome shotgun (WGS) entry which is preliminary data.</text>
</comment>
<dbReference type="Proteomes" id="UP000494206">
    <property type="component" value="Unassembled WGS sequence"/>
</dbReference>
<reference evidence="2 3" key="1">
    <citation type="submission" date="2020-04" db="EMBL/GenBank/DDBJ databases">
        <authorList>
            <person name="Laetsch R D."/>
            <person name="Stevens L."/>
            <person name="Kumar S."/>
            <person name="Blaxter L. M."/>
        </authorList>
    </citation>
    <scope>NUCLEOTIDE SEQUENCE [LARGE SCALE GENOMIC DNA]</scope>
</reference>
<evidence type="ECO:0000313" key="2">
    <source>
        <dbReference type="EMBL" id="CAB3401908.1"/>
    </source>
</evidence>
<accession>A0A8S1ENZ4</accession>
<keyword evidence="3" id="KW-1185">Reference proteome</keyword>
<name>A0A8S1ENZ4_9PELO</name>
<dbReference type="OrthoDB" id="5866049at2759"/>
<sequence>MAALYSSSSSPTEAELMSPPIPPYPMPASSAPAALIILLAASPDQQESPRRVMSSRSEPTPGRRLDKSVSLDGGVPMSSYSLSIDSDERGLSPRRYETYDIIEGEETTSTGDQPSPLPAKGIMRKFRKRIMSIEKGMSTQSNQRVTFSPRSRPLFVDTQMANTESLKRKSPVTQMVDFVRGRNRTYSLQLAGSPMTSPQSVSARASASCDAQQGMGSPARRQTISGRLHRASFTGGPIGNFSVGPKSFDSGLDLSSPTINHTALLIKEVSWFFFWKIKKMPKCVATCIKKKPT</sequence>